<dbReference type="RefSeq" id="WP_215794449.1">
    <property type="nucleotide sequence ID" value="NZ_JAHKKG010000015.1"/>
</dbReference>
<reference evidence="1 2" key="1">
    <citation type="submission" date="2021-06" db="EMBL/GenBank/DDBJ databases">
        <title>Actinoplanes lichenicola sp. nov., and Actinoplanes ovalisporus sp. nov., isolated from lichen in Thailand.</title>
        <authorList>
            <person name="Saeng-In P."/>
            <person name="Kanchanasin P."/>
            <person name="Yuki M."/>
            <person name="Kudo T."/>
            <person name="Ohkuma M."/>
            <person name="Phongsopitanun W."/>
            <person name="Tanasupawat S."/>
        </authorList>
    </citation>
    <scope>NUCLEOTIDE SEQUENCE [LARGE SCALE GENOMIC DNA]</scope>
    <source>
        <strain evidence="1 2">NBRC 110975</strain>
    </source>
</reference>
<protein>
    <submittedName>
        <fullName evidence="1">Uncharacterized protein</fullName>
    </submittedName>
</protein>
<accession>A0ABS5Z267</accession>
<organism evidence="1 2">
    <name type="scientific">Paractinoplanes bogorensis</name>
    <dbReference type="NCBI Taxonomy" id="1610840"/>
    <lineage>
        <taxon>Bacteria</taxon>
        <taxon>Bacillati</taxon>
        <taxon>Actinomycetota</taxon>
        <taxon>Actinomycetes</taxon>
        <taxon>Micromonosporales</taxon>
        <taxon>Micromonosporaceae</taxon>
        <taxon>Paractinoplanes</taxon>
    </lineage>
</organism>
<dbReference type="Proteomes" id="UP001519654">
    <property type="component" value="Unassembled WGS sequence"/>
</dbReference>
<evidence type="ECO:0000313" key="2">
    <source>
        <dbReference type="Proteomes" id="UP001519654"/>
    </source>
</evidence>
<dbReference type="EMBL" id="JAHKKG010000015">
    <property type="protein sequence ID" value="MBU2669616.1"/>
    <property type="molecule type" value="Genomic_DNA"/>
</dbReference>
<keyword evidence="2" id="KW-1185">Reference proteome</keyword>
<comment type="caution">
    <text evidence="1">The sequence shown here is derived from an EMBL/GenBank/DDBJ whole genome shotgun (WGS) entry which is preliminary data.</text>
</comment>
<gene>
    <name evidence="1" type="ORF">KOI35_39510</name>
</gene>
<evidence type="ECO:0000313" key="1">
    <source>
        <dbReference type="EMBL" id="MBU2669616.1"/>
    </source>
</evidence>
<proteinExistence type="predicted"/>
<name>A0ABS5Z267_9ACTN</name>
<sequence length="375" mass="39446">MNDEQELRQRLEAITPPPSRWEAESLLEAGRRQVFRRRSWQAAGGVAVATGAVLAVPGLMRSPEPVPLPAASPAEPPGCTTRVLATPTGVTGASAAGVDPTGRFVIGLYAEGQDFHSILWTDGKPKALPQQAESIEATAVNAQGVVAGLATNGAEQYAFRYENGKYTRMRTPPGQWTVYPGPAMNATGDIVINAEPIANIEGKDSIALLWKAGTTTAVKLPLPPEANIYDISDTGPVVGATFKNGQGDFPYVWQRTGSGKRLTIPDGTRAIAHAIRGDWAAGGIWPATGEGKPALWNLRTGQFTQLPGNGPADDVNSTGVVVAAGQVIRDGKPVKLPVPAGEEASARAVSDTGLVVGHTQGRNDDERGDPRVWQC</sequence>